<dbReference type="SMART" id="SM00981">
    <property type="entry name" value="THUMP"/>
    <property type="match status" value="1"/>
</dbReference>
<evidence type="ECO:0000313" key="6">
    <source>
        <dbReference type="Proteomes" id="UP000478505"/>
    </source>
</evidence>
<evidence type="ECO:0000256" key="1">
    <source>
        <dbReference type="ARBA" id="ARBA00022603"/>
    </source>
</evidence>
<organism evidence="5 6">
    <name type="scientific">Psychroflexus aurantiacus</name>
    <dbReference type="NCBI Taxonomy" id="2709310"/>
    <lineage>
        <taxon>Bacteria</taxon>
        <taxon>Pseudomonadati</taxon>
        <taxon>Bacteroidota</taxon>
        <taxon>Flavobacteriia</taxon>
        <taxon>Flavobacteriales</taxon>
        <taxon>Flavobacteriaceae</taxon>
        <taxon>Psychroflexus</taxon>
    </lineage>
</organism>
<comment type="caution">
    <text evidence="5">The sequence shown here is derived from an EMBL/GenBank/DDBJ whole genome shotgun (WGS) entry which is preliminary data.</text>
</comment>
<dbReference type="GO" id="GO:0003723">
    <property type="term" value="F:RNA binding"/>
    <property type="evidence" value="ECO:0007669"/>
    <property type="project" value="UniProtKB-UniRule"/>
</dbReference>
<keyword evidence="1 5" id="KW-0489">Methyltransferase</keyword>
<dbReference type="Proteomes" id="UP000478505">
    <property type="component" value="Unassembled WGS sequence"/>
</dbReference>
<dbReference type="Pfam" id="PF01170">
    <property type="entry name" value="UPF0020"/>
    <property type="match status" value="1"/>
</dbReference>
<keyword evidence="2 5" id="KW-0808">Transferase</keyword>
<evidence type="ECO:0000259" key="4">
    <source>
        <dbReference type="PROSITE" id="PS51165"/>
    </source>
</evidence>
<evidence type="ECO:0000313" key="5">
    <source>
        <dbReference type="EMBL" id="NEV94049.1"/>
    </source>
</evidence>
<dbReference type="Gene3D" id="3.40.50.150">
    <property type="entry name" value="Vaccinia Virus protein VP39"/>
    <property type="match status" value="1"/>
</dbReference>
<protein>
    <submittedName>
        <fullName evidence="5">Class I SAM-dependent RNA methyltransferase</fullName>
    </submittedName>
</protein>
<dbReference type="EMBL" id="JAAIKD010000004">
    <property type="protein sequence ID" value="NEV94049.1"/>
    <property type="molecule type" value="Genomic_DNA"/>
</dbReference>
<dbReference type="GO" id="GO:0070043">
    <property type="term" value="F:rRNA (guanine-N7-)-methyltransferase activity"/>
    <property type="evidence" value="ECO:0007669"/>
    <property type="project" value="TreeGrafter"/>
</dbReference>
<proteinExistence type="predicted"/>
<dbReference type="PANTHER" id="PTHR47313">
    <property type="entry name" value="RIBOSOMAL RNA LARGE SUBUNIT METHYLTRANSFERASE K/L"/>
    <property type="match status" value="1"/>
</dbReference>
<keyword evidence="6" id="KW-1185">Reference proteome</keyword>
<dbReference type="Pfam" id="PF02926">
    <property type="entry name" value="THUMP"/>
    <property type="match status" value="1"/>
</dbReference>
<dbReference type="GO" id="GO:0008990">
    <property type="term" value="F:rRNA (guanine-N2-)-methyltransferase activity"/>
    <property type="evidence" value="ECO:0007669"/>
    <property type="project" value="TreeGrafter"/>
</dbReference>
<dbReference type="InterPro" id="IPR004114">
    <property type="entry name" value="THUMP_dom"/>
</dbReference>
<dbReference type="Gene3D" id="3.30.2130.30">
    <property type="match status" value="1"/>
</dbReference>
<dbReference type="InterPro" id="IPR054170">
    <property type="entry name" value="RlmL_1st"/>
</dbReference>
<reference evidence="5 6" key="1">
    <citation type="submission" date="2020-02" db="EMBL/GenBank/DDBJ databases">
        <title>Flavobacteriaceae Psychroflexus bacterium YR1-1, complete genome.</title>
        <authorList>
            <person name="Li Y."/>
            <person name="Wu S."/>
        </authorList>
    </citation>
    <scope>NUCLEOTIDE SEQUENCE [LARGE SCALE GENOMIC DNA]</scope>
    <source>
        <strain evidence="5 6">YR1-1</strain>
    </source>
</reference>
<dbReference type="InterPro" id="IPR000241">
    <property type="entry name" value="RlmKL-like_Mtase"/>
</dbReference>
<evidence type="ECO:0000256" key="3">
    <source>
        <dbReference type="PROSITE-ProRule" id="PRU00529"/>
    </source>
</evidence>
<dbReference type="SUPFAM" id="SSF53335">
    <property type="entry name" value="S-adenosyl-L-methionine-dependent methyltransferases"/>
    <property type="match status" value="1"/>
</dbReference>
<evidence type="ECO:0000256" key="2">
    <source>
        <dbReference type="ARBA" id="ARBA00022679"/>
    </source>
</evidence>
<feature type="domain" description="THUMP" evidence="4">
    <location>
        <begin position="46"/>
        <end position="157"/>
    </location>
</feature>
<keyword evidence="3" id="KW-0694">RNA-binding</keyword>
<dbReference type="AlphaFoldDB" id="A0A6B3R0J1"/>
<sequence>MENNFKMIAKCLYEFEDELAKELRELGAMEIHKGVRHVSFVGDLGFMYKANLSLRTAISILKPIFSFKIRNEDDFYNKINAFAWENLIDKNGTFAVESTVNSEIFTHSRYVVFRTKDAIVDRFRDKFETRPNIDTDRPDCQVSVHIDRENCEISLNTSGDPLFKRGYKTATNIAPINEVLAAGLLLKSGWSGQCDFLDPMCGSGTLLVEAAMIACNIPPNINREHFAFQKWEDFDEELFEVIKDSTLKKVRSFNFDIKGYDKAPSAVEKATQNIENANLSDFIKVERQDFFESFKKSERHLHMVFNPPYGVRLDVDIPEFYSKIGNTLKQNYPGTSAWFIVADLEAIKHVGLRPSRKIKLFNAKLESRLLNYQIYEGSKKAAKQ</sequence>
<dbReference type="Pfam" id="PF22020">
    <property type="entry name" value="RlmL_1st"/>
    <property type="match status" value="1"/>
</dbReference>
<dbReference type="RefSeq" id="WP_164004778.1">
    <property type="nucleotide sequence ID" value="NZ_JAAIKD010000004.1"/>
</dbReference>
<name>A0A6B3R0J1_9FLAO</name>
<dbReference type="CDD" id="cd11715">
    <property type="entry name" value="THUMP_AdoMetMT"/>
    <property type="match status" value="1"/>
</dbReference>
<dbReference type="PANTHER" id="PTHR47313:SF1">
    <property type="entry name" value="RIBOSOMAL RNA LARGE SUBUNIT METHYLTRANSFERASE K_L"/>
    <property type="match status" value="1"/>
</dbReference>
<dbReference type="InterPro" id="IPR029063">
    <property type="entry name" value="SAM-dependent_MTases_sf"/>
</dbReference>
<accession>A0A6B3R0J1</accession>
<dbReference type="PROSITE" id="PS51165">
    <property type="entry name" value="THUMP"/>
    <property type="match status" value="1"/>
</dbReference>
<gene>
    <name evidence="5" type="ORF">G3567_07805</name>
</gene>